<dbReference type="EMBL" id="JAHZSS010000021">
    <property type="protein sequence ID" value="MBW8192304.1"/>
    <property type="molecule type" value="Genomic_DNA"/>
</dbReference>
<sequence length="171" mass="18340">MRYVAAASLLAALASTPALATDDASLTVPHPVSNTQFLSPVSTTGFWQVAGSGQFHVSENVTFTVDYLHYQPGAQIQTSKEPDAINLRGAYDFSSHWQGFVQVAGGTFIMADPNTAMALREQSAETMNFGGGVRYSFGNGMYLEGVVQLAEPADDVEEFGLNPLMSVGYQF</sequence>
<evidence type="ECO:0000313" key="2">
    <source>
        <dbReference type="EMBL" id="MBW8192304.1"/>
    </source>
</evidence>
<dbReference type="RefSeq" id="WP_220104931.1">
    <property type="nucleotide sequence ID" value="NZ_JAHZSS010000021.1"/>
</dbReference>
<name>A0ABS7EIY7_9GAMM</name>
<dbReference type="Proteomes" id="UP001166251">
    <property type="component" value="Unassembled WGS sequence"/>
</dbReference>
<accession>A0ABS7EIY7</accession>
<keyword evidence="3" id="KW-1185">Reference proteome</keyword>
<evidence type="ECO:0000256" key="1">
    <source>
        <dbReference type="SAM" id="SignalP"/>
    </source>
</evidence>
<evidence type="ECO:0000313" key="3">
    <source>
        <dbReference type="Proteomes" id="UP001166251"/>
    </source>
</evidence>
<gene>
    <name evidence="2" type="ORF">K0504_14800</name>
</gene>
<reference evidence="2" key="1">
    <citation type="submission" date="2021-07" db="EMBL/GenBank/DDBJ databases">
        <title>Neiella marina sp. nov., isolated from the intestinal content of sea cucumber Apostichopus japonicus.</title>
        <authorList>
            <person name="Bai X."/>
        </authorList>
    </citation>
    <scope>NUCLEOTIDE SEQUENCE</scope>
    <source>
        <strain evidence="2">126</strain>
    </source>
</reference>
<comment type="caution">
    <text evidence="2">The sequence shown here is derived from an EMBL/GenBank/DDBJ whole genome shotgun (WGS) entry which is preliminary data.</text>
</comment>
<protein>
    <recommendedName>
        <fullName evidence="4">Outer membrane protein beta-barrel domain-containing protein</fullName>
    </recommendedName>
</protein>
<keyword evidence="1" id="KW-0732">Signal</keyword>
<evidence type="ECO:0008006" key="4">
    <source>
        <dbReference type="Google" id="ProtNLM"/>
    </source>
</evidence>
<feature type="chain" id="PRO_5046977335" description="Outer membrane protein beta-barrel domain-containing protein" evidence="1">
    <location>
        <begin position="21"/>
        <end position="171"/>
    </location>
</feature>
<organism evidence="2 3">
    <name type="scientific">Neiella holothuriorum</name>
    <dbReference type="NCBI Taxonomy" id="2870530"/>
    <lineage>
        <taxon>Bacteria</taxon>
        <taxon>Pseudomonadati</taxon>
        <taxon>Pseudomonadota</taxon>
        <taxon>Gammaproteobacteria</taxon>
        <taxon>Alteromonadales</taxon>
        <taxon>Echinimonadaceae</taxon>
        <taxon>Neiella</taxon>
    </lineage>
</organism>
<proteinExistence type="predicted"/>
<feature type="signal peptide" evidence="1">
    <location>
        <begin position="1"/>
        <end position="20"/>
    </location>
</feature>